<proteinExistence type="predicted"/>
<dbReference type="InterPro" id="IPR024344">
    <property type="entry name" value="MDMPI_metal-binding"/>
</dbReference>
<dbReference type="InterPro" id="IPR034660">
    <property type="entry name" value="DinB/YfiT-like"/>
</dbReference>
<dbReference type="RefSeq" id="WP_181583256.1">
    <property type="nucleotide sequence ID" value="NZ_CP059399.1"/>
</dbReference>
<organism evidence="2 3">
    <name type="scientific">Nocardia huaxiensis</name>
    <dbReference type="NCBI Taxonomy" id="2755382"/>
    <lineage>
        <taxon>Bacteria</taxon>
        <taxon>Bacillati</taxon>
        <taxon>Actinomycetota</taxon>
        <taxon>Actinomycetes</taxon>
        <taxon>Mycobacteriales</taxon>
        <taxon>Nocardiaceae</taxon>
        <taxon>Nocardia</taxon>
    </lineage>
</organism>
<dbReference type="EMBL" id="CP059399">
    <property type="protein sequence ID" value="QLY32083.1"/>
    <property type="molecule type" value="Genomic_DNA"/>
</dbReference>
<dbReference type="SUPFAM" id="SSF109854">
    <property type="entry name" value="DinB/YfiT-like putative metalloenzymes"/>
    <property type="match status" value="1"/>
</dbReference>
<dbReference type="Pfam" id="PF11716">
    <property type="entry name" value="MDMPI_N"/>
    <property type="match status" value="1"/>
</dbReference>
<dbReference type="NCBIfam" id="TIGR03083">
    <property type="entry name" value="maleylpyruvate isomerase family mycothiol-dependent enzyme"/>
    <property type="match status" value="1"/>
</dbReference>
<sequence length="272" mass="28872">MTDTVPDRAEITAALSAQWDELTRLVDGLDETAWRTPSALPGWTVFDVIAHVIGVESLLLGEPTPEVEVSGEHIRNDVGALNEKWIAALRPLTGVQLLERFREITGRRLKALAETGPEVWAEPVPTPVGMAPYGRFMRIRLFDCWMHGLDIADGLGVNTDEGGPRAENAFPELLPAIGKAVVKGAGAPDGASVTIETTGPVRHTVHVAVAGGRAAVVENLDAPATVALSLPSGLFARLRGGRTGADAHPGEYAITGDTELGERLVRSLAFTL</sequence>
<dbReference type="Proteomes" id="UP000515512">
    <property type="component" value="Chromosome"/>
</dbReference>
<protein>
    <submittedName>
        <fullName evidence="2">Maleylpyruvate isomerase family mycothiol-dependent enzyme</fullName>
    </submittedName>
</protein>
<keyword evidence="2" id="KW-0413">Isomerase</keyword>
<name>A0A7D6ZPB7_9NOCA</name>
<reference evidence="2 3" key="1">
    <citation type="submission" date="2020-07" db="EMBL/GenBank/DDBJ databases">
        <authorList>
            <person name="Zhuang K."/>
            <person name="Ran Y."/>
        </authorList>
    </citation>
    <scope>NUCLEOTIDE SEQUENCE [LARGE SCALE GENOMIC DNA]</scope>
    <source>
        <strain evidence="2 3">WCH-YHL-001</strain>
    </source>
</reference>
<gene>
    <name evidence="2" type="ORF">H0264_07275</name>
</gene>
<dbReference type="KEGG" id="nhu:H0264_07275"/>
<dbReference type="InterPro" id="IPR017517">
    <property type="entry name" value="Maleyloyr_isom"/>
</dbReference>
<dbReference type="Gene3D" id="1.20.120.450">
    <property type="entry name" value="dinb family like domain"/>
    <property type="match status" value="1"/>
</dbReference>
<evidence type="ECO:0000259" key="1">
    <source>
        <dbReference type="Pfam" id="PF11716"/>
    </source>
</evidence>
<dbReference type="GO" id="GO:0016853">
    <property type="term" value="F:isomerase activity"/>
    <property type="evidence" value="ECO:0007669"/>
    <property type="project" value="UniProtKB-KW"/>
</dbReference>
<accession>A0A7D6ZPB7</accession>
<keyword evidence="2" id="KW-0670">Pyruvate</keyword>
<evidence type="ECO:0000313" key="3">
    <source>
        <dbReference type="Proteomes" id="UP000515512"/>
    </source>
</evidence>
<keyword evidence="3" id="KW-1185">Reference proteome</keyword>
<dbReference type="AlphaFoldDB" id="A0A7D6ZPB7"/>
<evidence type="ECO:0000313" key="2">
    <source>
        <dbReference type="EMBL" id="QLY32083.1"/>
    </source>
</evidence>
<feature type="domain" description="Mycothiol-dependent maleylpyruvate isomerase metal-binding" evidence="1">
    <location>
        <begin position="16"/>
        <end position="152"/>
    </location>
</feature>
<dbReference type="GO" id="GO:0046872">
    <property type="term" value="F:metal ion binding"/>
    <property type="evidence" value="ECO:0007669"/>
    <property type="project" value="InterPro"/>
</dbReference>